<comment type="caution">
    <text evidence="1">The sequence shown here is derived from an EMBL/GenBank/DDBJ whole genome shotgun (WGS) entry which is preliminary data.</text>
</comment>
<sequence length="188" mass="20144">MSSGVATPSSTRRLASSISAAIKRVVTNPATSRLTTMDVLPSRCAKWRAFSSTSSLVCSPRTNSHNFIMGTGEKKCVPITRSGCSTKAAICVIGSALVLLARITSLAQSLESSLKIPAFTWRSSKTASTTIEAPVTAFVRSVVKVMPLRTSSRSASEMVPFFTKRWRLDSIALRAKTSRSSSTSCRCT</sequence>
<name>A0A1J5PM60_9ZZZZ</name>
<protein>
    <submittedName>
        <fullName evidence="1">Uncharacterized protein</fullName>
    </submittedName>
</protein>
<gene>
    <name evidence="1" type="ORF">GALL_464900</name>
</gene>
<dbReference type="EMBL" id="MLJW01003515">
    <property type="protein sequence ID" value="OIQ71888.1"/>
    <property type="molecule type" value="Genomic_DNA"/>
</dbReference>
<proteinExistence type="predicted"/>
<reference evidence="1" key="1">
    <citation type="submission" date="2016-10" db="EMBL/GenBank/DDBJ databases">
        <title>Sequence of Gallionella enrichment culture.</title>
        <authorList>
            <person name="Poehlein A."/>
            <person name="Muehling M."/>
            <person name="Daniel R."/>
        </authorList>
    </citation>
    <scope>NUCLEOTIDE SEQUENCE</scope>
</reference>
<accession>A0A1J5PM60</accession>
<evidence type="ECO:0000313" key="1">
    <source>
        <dbReference type="EMBL" id="OIQ71888.1"/>
    </source>
</evidence>
<dbReference type="AlphaFoldDB" id="A0A1J5PM60"/>
<organism evidence="1">
    <name type="scientific">mine drainage metagenome</name>
    <dbReference type="NCBI Taxonomy" id="410659"/>
    <lineage>
        <taxon>unclassified sequences</taxon>
        <taxon>metagenomes</taxon>
        <taxon>ecological metagenomes</taxon>
    </lineage>
</organism>